<keyword evidence="2" id="KW-0449">Lipoprotein</keyword>
<dbReference type="AlphaFoldDB" id="A0A0K2YCT2"/>
<dbReference type="Proteomes" id="UP000046090">
    <property type="component" value="Unassembled WGS sequence"/>
</dbReference>
<dbReference type="RefSeq" id="WP_015107153.1">
    <property type="nucleotide sequence ID" value="NZ_AP026684.1"/>
</dbReference>
<protein>
    <submittedName>
        <fullName evidence="2">Membrane-associated lipoprotein (Lpp20)</fullName>
    </submittedName>
</protein>
<reference evidence="3" key="1">
    <citation type="submission" date="2014-12" db="EMBL/GenBank/DDBJ databases">
        <authorList>
            <person name="Smet A."/>
        </authorList>
    </citation>
    <scope>NUCLEOTIDE SEQUENCE [LARGE SCALE GENOMIC DNA]</scope>
</reference>
<dbReference type="PROSITE" id="PS51257">
    <property type="entry name" value="PROKAR_LIPOPROTEIN"/>
    <property type="match status" value="1"/>
</dbReference>
<proteinExistence type="predicted"/>
<evidence type="ECO:0000313" key="2">
    <source>
        <dbReference type="EMBL" id="CRI34775.1"/>
    </source>
</evidence>
<dbReference type="InterPro" id="IPR002217">
    <property type="entry name" value="Lipo_LPP20"/>
</dbReference>
<dbReference type="STRING" id="1216962.BN341_14080"/>
<evidence type="ECO:0000313" key="3">
    <source>
        <dbReference type="Proteomes" id="UP000046090"/>
    </source>
</evidence>
<sequence length="171" mass="18866">MRAKQWLLLGSVVGALIIVGCGEPKSGVSKENKEYHKETKGAPKWVAGDINHIKIDKVEYDGIYLGRGEEDIVDGDVDYATDLATTKARSALASNLKTELTKEVQEDKARSGGSLSKNSERKIGETVDRVLTASKAVARWVGKDRVWVLVALDKEIFYKVRQELGLKAYSK</sequence>
<dbReference type="PRINTS" id="PR01019">
    <property type="entry name" value="LIPOLPP20"/>
</dbReference>
<keyword evidence="3" id="KW-1185">Reference proteome</keyword>
<feature type="domain" description="Lipoprotein LPP20-like" evidence="1">
    <location>
        <begin position="59"/>
        <end position="153"/>
    </location>
</feature>
<evidence type="ECO:0000259" key="1">
    <source>
        <dbReference type="Pfam" id="PF02169"/>
    </source>
</evidence>
<dbReference type="OrthoDB" id="5323403at2"/>
<dbReference type="GeneID" id="76197289"/>
<dbReference type="GO" id="GO:0009279">
    <property type="term" value="C:cell outer membrane"/>
    <property type="evidence" value="ECO:0007669"/>
    <property type="project" value="InterPro"/>
</dbReference>
<name>A0A0K2YCT2_HELHE</name>
<dbReference type="Pfam" id="PF02169">
    <property type="entry name" value="LPP20"/>
    <property type="match status" value="1"/>
</dbReference>
<dbReference type="EMBL" id="CDMK01000002">
    <property type="protein sequence ID" value="CRI34775.1"/>
    <property type="molecule type" value="Genomic_DNA"/>
</dbReference>
<dbReference type="Gene3D" id="3.10.129.140">
    <property type="entry name" value="Helicobacter TNF-alpha-Inducing protein"/>
    <property type="match status" value="1"/>
</dbReference>
<dbReference type="InterPro" id="IPR024952">
    <property type="entry name" value="LPP20-like_dom"/>
</dbReference>
<organism evidence="2 3">
    <name type="scientific">Helicobacter heilmannii</name>
    <dbReference type="NCBI Taxonomy" id="35817"/>
    <lineage>
        <taxon>Bacteria</taxon>
        <taxon>Pseudomonadati</taxon>
        <taxon>Campylobacterota</taxon>
        <taxon>Epsilonproteobacteria</taxon>
        <taxon>Campylobacterales</taxon>
        <taxon>Helicobacteraceae</taxon>
        <taxon>Helicobacter</taxon>
    </lineage>
</organism>
<accession>A0A0K2YCT2</accession>
<gene>
    <name evidence="2" type="ORF">HHE01_05760</name>
</gene>